<dbReference type="EC" id="5.4.99.12" evidence="4"/>
<evidence type="ECO:0000313" key="9">
    <source>
        <dbReference type="EMBL" id="SFU65241.1"/>
    </source>
</evidence>
<dbReference type="HAMAP" id="MF_00171">
    <property type="entry name" value="TruA"/>
    <property type="match status" value="1"/>
</dbReference>
<dbReference type="InterPro" id="IPR020095">
    <property type="entry name" value="PsdUridine_synth_TruA_C"/>
</dbReference>
<accession>A0A1I7HX91</accession>
<dbReference type="CDD" id="cd02570">
    <property type="entry name" value="PseudoU_synth_EcTruA"/>
    <property type="match status" value="1"/>
</dbReference>
<feature type="domain" description="Pseudouridine synthase I TruA alpha/beta" evidence="8">
    <location>
        <begin position="43"/>
        <end position="138"/>
    </location>
</feature>
<evidence type="ECO:0000256" key="4">
    <source>
        <dbReference type="HAMAP-Rule" id="MF_00171"/>
    </source>
</evidence>
<dbReference type="FunFam" id="3.30.70.580:FF:000001">
    <property type="entry name" value="tRNA pseudouridine synthase A"/>
    <property type="match status" value="1"/>
</dbReference>
<evidence type="ECO:0000256" key="1">
    <source>
        <dbReference type="ARBA" id="ARBA00009375"/>
    </source>
</evidence>
<proteinExistence type="inferred from homology"/>
<dbReference type="GO" id="GO:0003723">
    <property type="term" value="F:RNA binding"/>
    <property type="evidence" value="ECO:0007669"/>
    <property type="project" value="InterPro"/>
</dbReference>
<comment type="catalytic activity">
    <reaction evidence="4 7">
        <text>uridine(38/39/40) in tRNA = pseudouridine(38/39/40) in tRNA</text>
        <dbReference type="Rhea" id="RHEA:22376"/>
        <dbReference type="Rhea" id="RHEA-COMP:10085"/>
        <dbReference type="Rhea" id="RHEA-COMP:10087"/>
        <dbReference type="ChEBI" id="CHEBI:65314"/>
        <dbReference type="ChEBI" id="CHEBI:65315"/>
        <dbReference type="EC" id="5.4.99.12"/>
    </reaction>
</comment>
<dbReference type="Pfam" id="PF01416">
    <property type="entry name" value="PseudoU_synth_1"/>
    <property type="match status" value="2"/>
</dbReference>
<comment type="caution">
    <text evidence="4">Lacks conserved residue(s) required for the propagation of feature annotation.</text>
</comment>
<gene>
    <name evidence="4" type="primary">truA</name>
    <name evidence="9" type="ORF">SAMN04487941_1738</name>
</gene>
<feature type="active site" description="Nucleophile" evidence="4 5">
    <location>
        <position position="86"/>
    </location>
</feature>
<feature type="binding site" evidence="4 6">
    <location>
        <position position="144"/>
    </location>
    <ligand>
        <name>substrate</name>
    </ligand>
</feature>
<dbReference type="Gene3D" id="3.30.70.660">
    <property type="entry name" value="Pseudouridine synthase I, catalytic domain, C-terminal subdomain"/>
    <property type="match status" value="1"/>
</dbReference>
<dbReference type="InterPro" id="IPR020094">
    <property type="entry name" value="TruA/RsuA/RluB/E/F_N"/>
</dbReference>
<dbReference type="InterPro" id="IPR001406">
    <property type="entry name" value="PsdUridine_synth_TruA"/>
</dbReference>
<evidence type="ECO:0000259" key="8">
    <source>
        <dbReference type="Pfam" id="PF01416"/>
    </source>
</evidence>
<keyword evidence="10" id="KW-1185">Reference proteome</keyword>
<dbReference type="SUPFAM" id="SSF55120">
    <property type="entry name" value="Pseudouridine synthase"/>
    <property type="match status" value="1"/>
</dbReference>
<dbReference type="InterPro" id="IPR020097">
    <property type="entry name" value="PsdUridine_synth_TruA_a/b_dom"/>
</dbReference>
<dbReference type="GO" id="GO:0160147">
    <property type="term" value="F:tRNA pseudouridine(38-40) synthase activity"/>
    <property type="evidence" value="ECO:0007669"/>
    <property type="project" value="UniProtKB-EC"/>
</dbReference>
<evidence type="ECO:0000256" key="6">
    <source>
        <dbReference type="PIRSR" id="PIRSR001430-2"/>
    </source>
</evidence>
<dbReference type="EMBL" id="FPCA01000002">
    <property type="protein sequence ID" value="SFU65241.1"/>
    <property type="molecule type" value="Genomic_DNA"/>
</dbReference>
<dbReference type="Gene3D" id="3.30.70.580">
    <property type="entry name" value="Pseudouridine synthase I, catalytic domain, N-terminal subdomain"/>
    <property type="match status" value="1"/>
</dbReference>
<dbReference type="GO" id="GO:0031119">
    <property type="term" value="P:tRNA pseudouridine synthesis"/>
    <property type="evidence" value="ECO:0007669"/>
    <property type="project" value="UniProtKB-UniRule"/>
</dbReference>
<dbReference type="AlphaFoldDB" id="A0A1I7HX91"/>
<dbReference type="InterPro" id="IPR020103">
    <property type="entry name" value="PsdUridine_synth_cat_dom_sf"/>
</dbReference>
<name>A0A1I7HX91_9BACT</name>
<reference evidence="10" key="1">
    <citation type="submission" date="2016-10" db="EMBL/GenBank/DDBJ databases">
        <authorList>
            <person name="Varghese N."/>
        </authorList>
    </citation>
    <scope>NUCLEOTIDE SEQUENCE [LARGE SCALE GENOMIC DNA]</scope>
    <source>
        <strain evidence="10">DSM 18820</strain>
    </source>
</reference>
<dbReference type="PANTHER" id="PTHR11142">
    <property type="entry name" value="PSEUDOURIDYLATE SYNTHASE"/>
    <property type="match status" value="1"/>
</dbReference>
<dbReference type="STRING" id="388950.GCA_001611675_01805"/>
<dbReference type="PIRSF" id="PIRSF001430">
    <property type="entry name" value="tRNA_psdUrid_synth"/>
    <property type="match status" value="1"/>
</dbReference>
<dbReference type="NCBIfam" id="TIGR00071">
    <property type="entry name" value="hisT_truA"/>
    <property type="match status" value="1"/>
</dbReference>
<protein>
    <recommendedName>
        <fullName evidence="4">tRNA pseudouridine synthase A</fullName>
        <ecNumber evidence="4">5.4.99.12</ecNumber>
    </recommendedName>
    <alternativeName>
        <fullName evidence="4">tRNA pseudouridine(38-40) synthase</fullName>
    </alternativeName>
    <alternativeName>
        <fullName evidence="4">tRNA pseudouridylate synthase I</fullName>
    </alternativeName>
    <alternativeName>
        <fullName evidence="4">tRNA-uridine isomerase I</fullName>
    </alternativeName>
</protein>
<comment type="subunit">
    <text evidence="4">Homodimer.</text>
</comment>
<evidence type="ECO:0000313" key="10">
    <source>
        <dbReference type="Proteomes" id="UP000182491"/>
    </source>
</evidence>
<organism evidence="9 10">
    <name type="scientific">Pontibacter akesuensis</name>
    <dbReference type="NCBI Taxonomy" id="388950"/>
    <lineage>
        <taxon>Bacteria</taxon>
        <taxon>Pseudomonadati</taxon>
        <taxon>Bacteroidota</taxon>
        <taxon>Cytophagia</taxon>
        <taxon>Cytophagales</taxon>
        <taxon>Hymenobacteraceae</taxon>
        <taxon>Pontibacter</taxon>
    </lineage>
</organism>
<comment type="similarity">
    <text evidence="1 4 7">Belongs to the tRNA pseudouridine synthase TruA family.</text>
</comment>
<evidence type="ECO:0000256" key="5">
    <source>
        <dbReference type="PIRSR" id="PIRSR001430-1"/>
    </source>
</evidence>
<dbReference type="Proteomes" id="UP000182491">
    <property type="component" value="Unassembled WGS sequence"/>
</dbReference>
<sequence>MVLGPDKGSGINISDTKGKKPAGTCACGFYFYLCRMRYFLEIAYDGTRFHGWQVQPNALTVQEVLEDCLGKVLREPISTTGSGRTDTGVHASQQFVHFDTAQQLDLQQLVYRLNRILPADISASNLFLVPDEAHARYDAFARTYHYHITLHKNPFKKYYAWYHSRALDVEKMNEAAAILLRQEDFTTFSKVKGDTKHYRCDMYEAVWRQEGEELIFTIRANRFLRGMVRLIVGTLVDVGKGKLTVQAFEQAVTSMDRSKSSGAAPSEGLYLAKVEYPPYILTPSI</sequence>
<dbReference type="PANTHER" id="PTHR11142:SF0">
    <property type="entry name" value="TRNA PSEUDOURIDINE SYNTHASE-LIKE 1"/>
    <property type="match status" value="1"/>
</dbReference>
<feature type="domain" description="Pseudouridine synthase I TruA alpha/beta" evidence="8">
    <location>
        <begin position="177"/>
        <end position="277"/>
    </location>
</feature>
<keyword evidence="3 4" id="KW-0413">Isomerase</keyword>
<keyword evidence="2 4" id="KW-0819">tRNA processing</keyword>
<evidence type="ECO:0000256" key="2">
    <source>
        <dbReference type="ARBA" id="ARBA00022694"/>
    </source>
</evidence>
<comment type="function">
    <text evidence="4">Formation of pseudouridine at positions 38, 39 and 40 in the anticodon stem and loop of transfer RNAs.</text>
</comment>
<evidence type="ECO:0000256" key="7">
    <source>
        <dbReference type="RuleBase" id="RU003792"/>
    </source>
</evidence>
<evidence type="ECO:0000256" key="3">
    <source>
        <dbReference type="ARBA" id="ARBA00023235"/>
    </source>
</evidence>